<dbReference type="GO" id="GO:0046930">
    <property type="term" value="C:pore complex"/>
    <property type="evidence" value="ECO:0007669"/>
    <property type="project" value="UniProtKB-KW"/>
</dbReference>
<dbReference type="Proteomes" id="UP000052008">
    <property type="component" value="Unassembled WGS sequence"/>
</dbReference>
<feature type="transmembrane region" description="Helical" evidence="15">
    <location>
        <begin position="197"/>
        <end position="215"/>
    </location>
</feature>
<dbReference type="EMBL" id="LIZS01000049">
    <property type="protein sequence ID" value="KPJ52628.1"/>
    <property type="molecule type" value="Genomic_DNA"/>
</dbReference>
<name>A0A0S7WR62_UNCT6</name>
<feature type="signal peptide" evidence="16">
    <location>
        <begin position="1"/>
        <end position="26"/>
    </location>
</feature>
<evidence type="ECO:0000256" key="9">
    <source>
        <dbReference type="ARBA" id="ARBA00023065"/>
    </source>
</evidence>
<evidence type="ECO:0000256" key="7">
    <source>
        <dbReference type="ARBA" id="ARBA00022729"/>
    </source>
</evidence>
<dbReference type="AlphaFoldDB" id="A0A0S7WR62"/>
<evidence type="ECO:0000256" key="11">
    <source>
        <dbReference type="ARBA" id="ARBA00023136"/>
    </source>
</evidence>
<evidence type="ECO:0000256" key="13">
    <source>
        <dbReference type="ARBA" id="ARBA00023237"/>
    </source>
</evidence>
<evidence type="ECO:0000313" key="19">
    <source>
        <dbReference type="EMBL" id="KPJ52628.1"/>
    </source>
</evidence>
<evidence type="ECO:0000256" key="15">
    <source>
        <dbReference type="SAM" id="Phobius"/>
    </source>
</evidence>
<evidence type="ECO:0000256" key="8">
    <source>
        <dbReference type="ARBA" id="ARBA00023047"/>
    </source>
</evidence>
<evidence type="ECO:0000256" key="10">
    <source>
        <dbReference type="ARBA" id="ARBA00023114"/>
    </source>
</evidence>
<dbReference type="PANTHER" id="PTHR33619:SF3">
    <property type="entry name" value="POLYSACCHARIDE EXPORT PROTEIN GFCE-RELATED"/>
    <property type="match status" value="1"/>
</dbReference>
<dbReference type="Gene3D" id="3.10.560.10">
    <property type="entry name" value="Outer membrane lipoprotein wza domain like"/>
    <property type="match status" value="1"/>
</dbReference>
<evidence type="ECO:0000256" key="3">
    <source>
        <dbReference type="ARBA" id="ARBA00022448"/>
    </source>
</evidence>
<protein>
    <submittedName>
        <fullName evidence="19">Uncharacterized protein</fullName>
    </submittedName>
</protein>
<evidence type="ECO:0000256" key="4">
    <source>
        <dbReference type="ARBA" id="ARBA00022452"/>
    </source>
</evidence>
<keyword evidence="10" id="KW-0626">Porin</keyword>
<evidence type="ECO:0000256" key="5">
    <source>
        <dbReference type="ARBA" id="ARBA00022597"/>
    </source>
</evidence>
<feature type="domain" description="Polysaccharide export protein N-terminal" evidence="17">
    <location>
        <begin position="28"/>
        <end position="100"/>
    </location>
</feature>
<keyword evidence="15" id="KW-1133">Transmembrane helix</keyword>
<keyword evidence="6 15" id="KW-0812">Transmembrane</keyword>
<organism evidence="19 20">
    <name type="scientific">candidate division TA06 bacterium DG_24</name>
    <dbReference type="NCBI Taxonomy" id="1703770"/>
    <lineage>
        <taxon>Bacteria</taxon>
        <taxon>Bacteria division TA06</taxon>
    </lineage>
</organism>
<keyword evidence="3" id="KW-0813">Transport</keyword>
<keyword evidence="5" id="KW-0762">Sugar transport</keyword>
<dbReference type="GO" id="GO:0006811">
    <property type="term" value="P:monoatomic ion transport"/>
    <property type="evidence" value="ECO:0007669"/>
    <property type="project" value="UniProtKB-KW"/>
</dbReference>
<keyword evidence="4" id="KW-1134">Transmembrane beta strand</keyword>
<sequence>MRYTVISRVICASLAFCQLLLGFASGQSLEYVVGPQDVLRVYIFDHPELSTDAVVSADGYVFLPLVGAVSVGDLTIREVEGVLTEAFGSYIVDPKVTVGLAMETRKRVYVIGQVRRPGAYPYVEGGRLSDYLGQAGGFDGGADIRRTRITRLSSEGWLVYYIDVDRIYEQGRRDLDIEMEADDTVFVPETLASRIRWWLPVVGFGVGIVTTFIVWRARR</sequence>
<dbReference type="GO" id="GO:0015288">
    <property type="term" value="F:porin activity"/>
    <property type="evidence" value="ECO:0007669"/>
    <property type="project" value="UniProtKB-KW"/>
</dbReference>
<dbReference type="GO" id="GO:0009279">
    <property type="term" value="C:cell outer membrane"/>
    <property type="evidence" value="ECO:0007669"/>
    <property type="project" value="UniProtKB-SubCell"/>
</dbReference>
<keyword evidence="13" id="KW-0998">Cell outer membrane</keyword>
<accession>A0A0S7WR62</accession>
<dbReference type="Pfam" id="PF02563">
    <property type="entry name" value="Poly_export"/>
    <property type="match status" value="1"/>
</dbReference>
<comment type="caution">
    <text evidence="19">The sequence shown here is derived from an EMBL/GenBank/DDBJ whole genome shotgun (WGS) entry which is preliminary data.</text>
</comment>
<dbReference type="STRING" id="1703770.AMJ39_07360"/>
<dbReference type="Gene3D" id="3.30.1950.10">
    <property type="entry name" value="wza like domain"/>
    <property type="match status" value="1"/>
</dbReference>
<evidence type="ECO:0000259" key="18">
    <source>
        <dbReference type="Pfam" id="PF22461"/>
    </source>
</evidence>
<keyword evidence="12" id="KW-0564">Palmitate</keyword>
<comment type="subcellular location">
    <subcellularLocation>
        <location evidence="1">Cell outer membrane</location>
        <topology evidence="1">Multi-pass membrane protein</topology>
    </subcellularLocation>
</comment>
<evidence type="ECO:0000256" key="6">
    <source>
        <dbReference type="ARBA" id="ARBA00022692"/>
    </source>
</evidence>
<evidence type="ECO:0000259" key="17">
    <source>
        <dbReference type="Pfam" id="PF02563"/>
    </source>
</evidence>
<dbReference type="InterPro" id="IPR003715">
    <property type="entry name" value="Poly_export_N"/>
</dbReference>
<evidence type="ECO:0000313" key="20">
    <source>
        <dbReference type="Proteomes" id="UP000052008"/>
    </source>
</evidence>
<proteinExistence type="inferred from homology"/>
<dbReference type="InterPro" id="IPR054765">
    <property type="entry name" value="SLBB_dom"/>
</dbReference>
<feature type="chain" id="PRO_5006639582" evidence="16">
    <location>
        <begin position="27"/>
        <end position="219"/>
    </location>
</feature>
<evidence type="ECO:0000256" key="1">
    <source>
        <dbReference type="ARBA" id="ARBA00004571"/>
    </source>
</evidence>
<dbReference type="InterPro" id="IPR049712">
    <property type="entry name" value="Poly_export"/>
</dbReference>
<keyword evidence="9" id="KW-0406">Ion transport</keyword>
<keyword evidence="14" id="KW-0449">Lipoprotein</keyword>
<keyword evidence="7 16" id="KW-0732">Signal</keyword>
<dbReference type="GO" id="GO:0015159">
    <property type="term" value="F:polysaccharide transmembrane transporter activity"/>
    <property type="evidence" value="ECO:0007669"/>
    <property type="project" value="InterPro"/>
</dbReference>
<evidence type="ECO:0000256" key="2">
    <source>
        <dbReference type="ARBA" id="ARBA00009450"/>
    </source>
</evidence>
<feature type="domain" description="SLBB" evidence="18">
    <location>
        <begin position="106"/>
        <end position="187"/>
    </location>
</feature>
<keyword evidence="8" id="KW-0625">Polysaccharide transport</keyword>
<dbReference type="PANTHER" id="PTHR33619">
    <property type="entry name" value="POLYSACCHARIDE EXPORT PROTEIN GFCE-RELATED"/>
    <property type="match status" value="1"/>
</dbReference>
<keyword evidence="11 15" id="KW-0472">Membrane</keyword>
<evidence type="ECO:0000256" key="14">
    <source>
        <dbReference type="ARBA" id="ARBA00023288"/>
    </source>
</evidence>
<reference evidence="19 20" key="1">
    <citation type="journal article" date="2015" name="Microbiome">
        <title>Genomic resolution of linkages in carbon, nitrogen, and sulfur cycling among widespread estuary sediment bacteria.</title>
        <authorList>
            <person name="Baker B.J."/>
            <person name="Lazar C.S."/>
            <person name="Teske A.P."/>
            <person name="Dick G.J."/>
        </authorList>
    </citation>
    <scope>NUCLEOTIDE SEQUENCE [LARGE SCALE GENOMIC DNA]</scope>
    <source>
        <strain evidence="19">DG_24</strain>
    </source>
</reference>
<dbReference type="Pfam" id="PF22461">
    <property type="entry name" value="SLBB_2"/>
    <property type="match status" value="1"/>
</dbReference>
<evidence type="ECO:0000256" key="12">
    <source>
        <dbReference type="ARBA" id="ARBA00023139"/>
    </source>
</evidence>
<gene>
    <name evidence="19" type="ORF">AMJ39_07360</name>
</gene>
<comment type="similarity">
    <text evidence="2">Belongs to the BexD/CtrA/VexA family.</text>
</comment>
<evidence type="ECO:0000256" key="16">
    <source>
        <dbReference type="SAM" id="SignalP"/>
    </source>
</evidence>